<proteinExistence type="predicted"/>
<reference evidence="3 4" key="1">
    <citation type="journal article" name="Sci. Rep.">
        <title>Genome-scale phylogenetic analyses confirm Olpidium as the closest living zoosporic fungus to the non-flagellated, terrestrial fungi.</title>
        <authorList>
            <person name="Chang Y."/>
            <person name="Rochon D."/>
            <person name="Sekimoto S."/>
            <person name="Wang Y."/>
            <person name="Chovatia M."/>
            <person name="Sandor L."/>
            <person name="Salamov A."/>
            <person name="Grigoriev I.V."/>
            <person name="Stajich J.E."/>
            <person name="Spatafora J.W."/>
        </authorList>
    </citation>
    <scope>NUCLEOTIDE SEQUENCE [LARGE SCALE GENOMIC DNA]</scope>
    <source>
        <strain evidence="3">S191</strain>
    </source>
</reference>
<dbReference type="GO" id="GO:0004176">
    <property type="term" value="F:ATP-dependent peptidase activity"/>
    <property type="evidence" value="ECO:0007669"/>
    <property type="project" value="TreeGrafter"/>
</dbReference>
<dbReference type="InterPro" id="IPR003593">
    <property type="entry name" value="AAA+_ATPase"/>
</dbReference>
<gene>
    <name evidence="3" type="ORF">BJ554DRAFT_5939</name>
</gene>
<keyword evidence="1" id="KW-0812">Transmembrane</keyword>
<organism evidence="3 4">
    <name type="scientific">Olpidium bornovanus</name>
    <dbReference type="NCBI Taxonomy" id="278681"/>
    <lineage>
        <taxon>Eukaryota</taxon>
        <taxon>Fungi</taxon>
        <taxon>Fungi incertae sedis</taxon>
        <taxon>Olpidiomycota</taxon>
        <taxon>Olpidiomycotina</taxon>
        <taxon>Olpidiomycetes</taxon>
        <taxon>Olpidiales</taxon>
        <taxon>Olpidiaceae</taxon>
        <taxon>Olpidium</taxon>
    </lineage>
</organism>
<dbReference type="EMBL" id="JAEFCI010003093">
    <property type="protein sequence ID" value="KAG5461811.1"/>
    <property type="molecule type" value="Genomic_DNA"/>
</dbReference>
<dbReference type="PANTHER" id="PTHR23076">
    <property type="entry name" value="METALLOPROTEASE M41 FTSH"/>
    <property type="match status" value="1"/>
</dbReference>
<keyword evidence="3" id="KW-0378">Hydrolase</keyword>
<evidence type="ECO:0000313" key="4">
    <source>
        <dbReference type="Proteomes" id="UP000673691"/>
    </source>
</evidence>
<evidence type="ECO:0000256" key="1">
    <source>
        <dbReference type="SAM" id="Phobius"/>
    </source>
</evidence>
<dbReference type="Pfam" id="PF00004">
    <property type="entry name" value="AAA"/>
    <property type="match status" value="1"/>
</dbReference>
<dbReference type="InterPro" id="IPR027417">
    <property type="entry name" value="P-loop_NTPase"/>
</dbReference>
<name>A0A8H8DKM4_9FUNG</name>
<keyword evidence="1" id="KW-0472">Membrane</keyword>
<feature type="transmembrane region" description="Helical" evidence="1">
    <location>
        <begin position="35"/>
        <end position="53"/>
    </location>
</feature>
<dbReference type="PROSITE" id="PS51257">
    <property type="entry name" value="PROKAR_LIPOPROTEIN"/>
    <property type="match status" value="1"/>
</dbReference>
<protein>
    <submittedName>
        <fullName evidence="3">P-loop containing nucleoside triphosphate hydrolase protein</fullName>
    </submittedName>
</protein>
<dbReference type="GO" id="GO:0016887">
    <property type="term" value="F:ATP hydrolysis activity"/>
    <property type="evidence" value="ECO:0007669"/>
    <property type="project" value="InterPro"/>
</dbReference>
<dbReference type="GO" id="GO:0005743">
    <property type="term" value="C:mitochondrial inner membrane"/>
    <property type="evidence" value="ECO:0007669"/>
    <property type="project" value="TreeGrafter"/>
</dbReference>
<dbReference type="InterPro" id="IPR003959">
    <property type="entry name" value="ATPase_AAA_core"/>
</dbReference>
<dbReference type="PANTHER" id="PTHR23076:SF97">
    <property type="entry name" value="ATP-DEPENDENT ZINC METALLOPROTEASE YME1L1"/>
    <property type="match status" value="1"/>
</dbReference>
<sequence>MPCKPLLEQFLILSLAIACGRIIDRFFKWGAAKWVAVSTIWGFFLFTFVSLGLENTGLLRATPTQSEFEPSGGKVVKFADVKGVDEAKSELEEIVEFLKDPAKFNACGGKLPKGVLLTGPPGTGKTLLARAVAGEAGVPFFFMSGSEFDEVYVGVGAKRVRELFGTQFLERCPAFSAMPIVFIDELDAIGGKRSAKDQSYMRQTLNQLLVDLDG</sequence>
<evidence type="ECO:0000313" key="3">
    <source>
        <dbReference type="EMBL" id="KAG5461811.1"/>
    </source>
</evidence>
<feature type="domain" description="AAA+ ATPase" evidence="2">
    <location>
        <begin position="111"/>
        <end position="212"/>
    </location>
</feature>
<dbReference type="SUPFAM" id="SSF52540">
    <property type="entry name" value="P-loop containing nucleoside triphosphate hydrolases"/>
    <property type="match status" value="1"/>
</dbReference>
<dbReference type="FunFam" id="3.40.50.300:FF:002568">
    <property type="entry name" value="Cell division protein (FtsH)"/>
    <property type="match status" value="1"/>
</dbReference>
<dbReference type="SMART" id="SM00382">
    <property type="entry name" value="AAA"/>
    <property type="match status" value="1"/>
</dbReference>
<dbReference type="AlphaFoldDB" id="A0A8H8DKM4"/>
<dbReference type="Gene3D" id="3.40.50.300">
    <property type="entry name" value="P-loop containing nucleotide triphosphate hydrolases"/>
    <property type="match status" value="1"/>
</dbReference>
<dbReference type="GO" id="GO:0006515">
    <property type="term" value="P:protein quality control for misfolded or incompletely synthesized proteins"/>
    <property type="evidence" value="ECO:0007669"/>
    <property type="project" value="TreeGrafter"/>
</dbReference>
<evidence type="ECO:0000259" key="2">
    <source>
        <dbReference type="SMART" id="SM00382"/>
    </source>
</evidence>
<keyword evidence="1" id="KW-1133">Transmembrane helix</keyword>
<dbReference type="GO" id="GO:0005524">
    <property type="term" value="F:ATP binding"/>
    <property type="evidence" value="ECO:0007669"/>
    <property type="project" value="InterPro"/>
</dbReference>
<dbReference type="Proteomes" id="UP000673691">
    <property type="component" value="Unassembled WGS sequence"/>
</dbReference>
<dbReference type="OrthoDB" id="1413014at2759"/>
<keyword evidence="4" id="KW-1185">Reference proteome</keyword>
<dbReference type="GO" id="GO:0007005">
    <property type="term" value="P:mitochondrion organization"/>
    <property type="evidence" value="ECO:0007669"/>
    <property type="project" value="TreeGrafter"/>
</dbReference>
<accession>A0A8H8DKM4</accession>
<comment type="caution">
    <text evidence="3">The sequence shown here is derived from an EMBL/GenBank/DDBJ whole genome shotgun (WGS) entry which is preliminary data.</text>
</comment>